<proteinExistence type="predicted"/>
<gene>
    <name evidence="1" type="ORF">GCM10008013_12590</name>
</gene>
<evidence type="ECO:0008006" key="3">
    <source>
        <dbReference type="Google" id="ProtNLM"/>
    </source>
</evidence>
<sequence length="183" mass="19824">MSSVDKIYAGPGIFVWGVKDDGTVDTDAITIDLTQGGIRFYTETTWFEPTTDQTGTAPVKSISTGKVGKIEFSTPDMDFEKVIAFDANATKVVDGTDAEKVKYQVTGLAGQELPRKRAVIMPQGVSDPDRFIYIESCGIKFDLDAGFKLDDNLKMTVTGMGYPALDATPKGLIYTWGDIKATA</sequence>
<organism evidence="1 2">
    <name type="scientific">Paenibacillus segetis</name>
    <dbReference type="NCBI Taxonomy" id="1325360"/>
    <lineage>
        <taxon>Bacteria</taxon>
        <taxon>Bacillati</taxon>
        <taxon>Bacillota</taxon>
        <taxon>Bacilli</taxon>
        <taxon>Bacillales</taxon>
        <taxon>Paenibacillaceae</taxon>
        <taxon>Paenibacillus</taxon>
    </lineage>
</organism>
<name>A0ABQ1YAF0_9BACL</name>
<evidence type="ECO:0000313" key="2">
    <source>
        <dbReference type="Proteomes" id="UP000659344"/>
    </source>
</evidence>
<accession>A0ABQ1YAF0</accession>
<reference evidence="2" key="1">
    <citation type="journal article" date="2019" name="Int. J. Syst. Evol. Microbiol.">
        <title>The Global Catalogue of Microorganisms (GCM) 10K type strain sequencing project: providing services to taxonomists for standard genome sequencing and annotation.</title>
        <authorList>
            <consortium name="The Broad Institute Genomics Platform"/>
            <consortium name="The Broad Institute Genome Sequencing Center for Infectious Disease"/>
            <person name="Wu L."/>
            <person name="Ma J."/>
        </authorList>
    </citation>
    <scope>NUCLEOTIDE SEQUENCE [LARGE SCALE GENOMIC DNA]</scope>
    <source>
        <strain evidence="2">CGMCC 1.12769</strain>
    </source>
</reference>
<evidence type="ECO:0000313" key="1">
    <source>
        <dbReference type="EMBL" id="GGH17327.1"/>
    </source>
</evidence>
<dbReference type="RefSeq" id="WP_188536872.1">
    <property type="nucleotide sequence ID" value="NZ_BMFT01000001.1"/>
</dbReference>
<keyword evidence="2" id="KW-1185">Reference proteome</keyword>
<dbReference type="Proteomes" id="UP000659344">
    <property type="component" value="Unassembled WGS sequence"/>
</dbReference>
<protein>
    <recommendedName>
        <fullName evidence="3">Phage tail protein</fullName>
    </recommendedName>
</protein>
<comment type="caution">
    <text evidence="1">The sequence shown here is derived from an EMBL/GenBank/DDBJ whole genome shotgun (WGS) entry which is preliminary data.</text>
</comment>
<dbReference type="EMBL" id="BMFT01000001">
    <property type="protein sequence ID" value="GGH17327.1"/>
    <property type="molecule type" value="Genomic_DNA"/>
</dbReference>